<evidence type="ECO:0000256" key="8">
    <source>
        <dbReference type="ARBA" id="ARBA00023136"/>
    </source>
</evidence>
<evidence type="ECO:0000256" key="3">
    <source>
        <dbReference type="ARBA" id="ARBA00022475"/>
    </source>
</evidence>
<dbReference type="GO" id="GO:0015886">
    <property type="term" value="P:heme transport"/>
    <property type="evidence" value="ECO:0007669"/>
    <property type="project" value="InterPro"/>
</dbReference>
<evidence type="ECO:0000256" key="6">
    <source>
        <dbReference type="ARBA" id="ARBA00022748"/>
    </source>
</evidence>
<keyword evidence="6" id="KW-0201">Cytochrome c-type biogenesis</keyword>
<accession>A0A3B1BRI4</accession>
<dbReference type="GO" id="GO:1903607">
    <property type="term" value="P:cytochrome c biosynthetic process"/>
    <property type="evidence" value="ECO:0007669"/>
    <property type="project" value="TreeGrafter"/>
</dbReference>
<keyword evidence="5 10" id="KW-0812">Transmembrane</keyword>
<dbReference type="GO" id="GO:0005886">
    <property type="term" value="C:plasma membrane"/>
    <property type="evidence" value="ECO:0007669"/>
    <property type="project" value="UniProtKB-SubCell"/>
</dbReference>
<proteinExistence type="predicted"/>
<evidence type="ECO:0000313" key="11">
    <source>
        <dbReference type="EMBL" id="VAX07287.1"/>
    </source>
</evidence>
<dbReference type="AlphaFoldDB" id="A0A3B1BRI4"/>
<sequence length="54" mass="6499">MSDFFNMGGYALYVWVSYGLALVILVWNVILPMQRRKKHISMIKRRLRRAQNEK</sequence>
<keyword evidence="7 10" id="KW-1133">Transmembrane helix</keyword>
<dbReference type="PANTHER" id="PTHR37531:SF1">
    <property type="entry name" value="HEME EXPORTER PROTEIN D"/>
    <property type="match status" value="1"/>
</dbReference>
<keyword evidence="3" id="KW-1003">Cell membrane</keyword>
<dbReference type="InterPro" id="IPR007078">
    <property type="entry name" value="Haem_export_protD_CcmD"/>
</dbReference>
<gene>
    <name evidence="11" type="ORF">MNBD_GAMMA25-2610</name>
</gene>
<evidence type="ECO:0000256" key="1">
    <source>
        <dbReference type="ARBA" id="ARBA00004377"/>
    </source>
</evidence>
<organism evidence="11">
    <name type="scientific">hydrothermal vent metagenome</name>
    <dbReference type="NCBI Taxonomy" id="652676"/>
    <lineage>
        <taxon>unclassified sequences</taxon>
        <taxon>metagenomes</taxon>
        <taxon>ecological metagenomes</taxon>
    </lineage>
</organism>
<name>A0A3B1BRI4_9ZZZZ</name>
<evidence type="ECO:0000256" key="4">
    <source>
        <dbReference type="ARBA" id="ARBA00022519"/>
    </source>
</evidence>
<feature type="transmembrane region" description="Helical" evidence="10">
    <location>
        <begin position="12"/>
        <end position="31"/>
    </location>
</feature>
<evidence type="ECO:0000256" key="5">
    <source>
        <dbReference type="ARBA" id="ARBA00022692"/>
    </source>
</evidence>
<evidence type="ECO:0000256" key="10">
    <source>
        <dbReference type="SAM" id="Phobius"/>
    </source>
</evidence>
<dbReference type="GO" id="GO:0017004">
    <property type="term" value="P:cytochrome complex assembly"/>
    <property type="evidence" value="ECO:0007669"/>
    <property type="project" value="UniProtKB-KW"/>
</dbReference>
<dbReference type="EMBL" id="UOFY01000015">
    <property type="protein sequence ID" value="VAX07287.1"/>
    <property type="molecule type" value="Genomic_DNA"/>
</dbReference>
<dbReference type="NCBIfam" id="TIGR03141">
    <property type="entry name" value="cytochro_ccmD"/>
    <property type="match status" value="1"/>
</dbReference>
<keyword evidence="4" id="KW-0997">Cell inner membrane</keyword>
<reference evidence="11" key="1">
    <citation type="submission" date="2018-06" db="EMBL/GenBank/DDBJ databases">
        <authorList>
            <person name="Zhirakovskaya E."/>
        </authorList>
    </citation>
    <scope>NUCLEOTIDE SEQUENCE</scope>
</reference>
<dbReference type="InterPro" id="IPR052075">
    <property type="entry name" value="Heme_exporter_D"/>
</dbReference>
<comment type="subcellular location">
    <subcellularLocation>
        <location evidence="1">Cell inner membrane</location>
        <topology evidence="1">Single-pass membrane protein</topology>
    </subcellularLocation>
</comment>
<evidence type="ECO:0000256" key="2">
    <source>
        <dbReference type="ARBA" id="ARBA00022448"/>
    </source>
</evidence>
<keyword evidence="8 10" id="KW-0472">Membrane</keyword>
<keyword evidence="2" id="KW-0813">Transport</keyword>
<evidence type="ECO:0000256" key="7">
    <source>
        <dbReference type="ARBA" id="ARBA00022989"/>
    </source>
</evidence>
<protein>
    <recommendedName>
        <fullName evidence="9">Cytochrome c-type biogenesis protein CcmD</fullName>
    </recommendedName>
</protein>
<dbReference type="Pfam" id="PF04995">
    <property type="entry name" value="CcmD"/>
    <property type="match status" value="1"/>
</dbReference>
<dbReference type="PANTHER" id="PTHR37531">
    <property type="entry name" value="HEME EXPORTER PROTEIN D"/>
    <property type="match status" value="1"/>
</dbReference>
<evidence type="ECO:0000256" key="9">
    <source>
        <dbReference type="ARBA" id="ARBA00032938"/>
    </source>
</evidence>